<evidence type="ECO:0000259" key="2">
    <source>
        <dbReference type="Pfam" id="PF00561"/>
    </source>
</evidence>
<accession>A0ABN2R671</accession>
<gene>
    <name evidence="3" type="ORF">GCM10009817_00030</name>
</gene>
<evidence type="ECO:0000313" key="3">
    <source>
        <dbReference type="EMBL" id="GAA1964298.1"/>
    </source>
</evidence>
<dbReference type="Gene3D" id="3.40.50.1820">
    <property type="entry name" value="alpha/beta hydrolase"/>
    <property type="match status" value="1"/>
</dbReference>
<evidence type="ECO:0000256" key="1">
    <source>
        <dbReference type="SAM" id="MobiDB-lite"/>
    </source>
</evidence>
<dbReference type="Pfam" id="PF00561">
    <property type="entry name" value="Abhydrolase_1"/>
    <property type="match status" value="1"/>
</dbReference>
<dbReference type="SUPFAM" id="SSF53474">
    <property type="entry name" value="alpha/beta-Hydrolases"/>
    <property type="match status" value="1"/>
</dbReference>
<dbReference type="InterPro" id="IPR000073">
    <property type="entry name" value="AB_hydrolase_1"/>
</dbReference>
<comment type="caution">
    <text evidence="3">The sequence shown here is derived from an EMBL/GenBank/DDBJ whole genome shotgun (WGS) entry which is preliminary data.</text>
</comment>
<keyword evidence="4" id="KW-1185">Reference proteome</keyword>
<name>A0ABN2R671_9MICO</name>
<protein>
    <recommendedName>
        <fullName evidence="2">AB hydrolase-1 domain-containing protein</fullName>
    </recommendedName>
</protein>
<dbReference type="RefSeq" id="WP_344057218.1">
    <property type="nucleotide sequence ID" value="NZ_BAAAPU010000001.1"/>
</dbReference>
<dbReference type="InterPro" id="IPR029058">
    <property type="entry name" value="AB_hydrolase_fold"/>
</dbReference>
<reference evidence="4" key="1">
    <citation type="journal article" date="2019" name="Int. J. Syst. Evol. Microbiol.">
        <title>The Global Catalogue of Microorganisms (GCM) 10K type strain sequencing project: providing services to taxonomists for standard genome sequencing and annotation.</title>
        <authorList>
            <consortium name="The Broad Institute Genomics Platform"/>
            <consortium name="The Broad Institute Genome Sequencing Center for Infectious Disease"/>
            <person name="Wu L."/>
            <person name="Ma J."/>
        </authorList>
    </citation>
    <scope>NUCLEOTIDE SEQUENCE [LARGE SCALE GENOMIC DNA]</scope>
    <source>
        <strain evidence="4">JCM 15628</strain>
    </source>
</reference>
<sequence length="322" mass="33950">MTTTTNQRRRHPVPGSAVAAAGLALGLGLTGCTTGAHPNAAGTTPTTPTPASISASAPARGTTPALIASAPVTLSGGEIDMVVAGRHFRARCDGTGPAIIVVADYGRSMDDAGPALHHVVPHAQACLYDRLGVGRSDAAPHLQTFASQADDLEGVITGLGLTRPVVVIGDSLGAPIALTWASRHVKDARAVVLLMPPPPGFMGPHGALNRLMPPKNPGDLELSRLWTEIDHYNNPALNRESLDPRSWDEYLRLPPTSTPLYDLVAPTLSWLASIDAKKVNDAWQQGQSRVLRLSSSAQLIRVATETDWPAVLQRTLERAVQS</sequence>
<feature type="compositionally biased region" description="Low complexity" evidence="1">
    <location>
        <begin position="36"/>
        <end position="59"/>
    </location>
</feature>
<organism evidence="3 4">
    <name type="scientific">Terrabacter lapilli</name>
    <dbReference type="NCBI Taxonomy" id="436231"/>
    <lineage>
        <taxon>Bacteria</taxon>
        <taxon>Bacillati</taxon>
        <taxon>Actinomycetota</taxon>
        <taxon>Actinomycetes</taxon>
        <taxon>Micrococcales</taxon>
        <taxon>Intrasporangiaceae</taxon>
        <taxon>Terrabacter</taxon>
    </lineage>
</organism>
<dbReference type="EMBL" id="BAAAPU010000001">
    <property type="protein sequence ID" value="GAA1964298.1"/>
    <property type="molecule type" value="Genomic_DNA"/>
</dbReference>
<evidence type="ECO:0000313" key="4">
    <source>
        <dbReference type="Proteomes" id="UP001500013"/>
    </source>
</evidence>
<dbReference type="Proteomes" id="UP001500013">
    <property type="component" value="Unassembled WGS sequence"/>
</dbReference>
<proteinExistence type="predicted"/>
<feature type="domain" description="AB hydrolase-1" evidence="2">
    <location>
        <begin position="122"/>
        <end position="211"/>
    </location>
</feature>
<feature type="region of interest" description="Disordered" evidence="1">
    <location>
        <begin position="36"/>
        <end position="60"/>
    </location>
</feature>